<accession>A0A222MXZ5</accession>
<evidence type="ECO:0000259" key="1">
    <source>
        <dbReference type="PROSITE" id="PS50887"/>
    </source>
</evidence>
<feature type="domain" description="GGDEF" evidence="1">
    <location>
        <begin position="343"/>
        <end position="462"/>
    </location>
</feature>
<dbReference type="RefSeq" id="WP_094325206.1">
    <property type="nucleotide sequence ID" value="NZ_CP022347.1"/>
</dbReference>
<dbReference type="Pfam" id="PF00990">
    <property type="entry name" value="GGDEF"/>
    <property type="match status" value="1"/>
</dbReference>
<organism evidence="2 3">
    <name type="scientific">Campylobacter avium LMG 24591</name>
    <dbReference type="NCBI Taxonomy" id="522484"/>
    <lineage>
        <taxon>Bacteria</taxon>
        <taxon>Pseudomonadati</taxon>
        <taxon>Campylobacterota</taxon>
        <taxon>Epsilonproteobacteria</taxon>
        <taxon>Campylobacterales</taxon>
        <taxon>Campylobacteraceae</taxon>
        <taxon>Campylobacter</taxon>
    </lineage>
</organism>
<dbReference type="InterPro" id="IPR029787">
    <property type="entry name" value="Nucleotide_cyclase"/>
</dbReference>
<dbReference type="PROSITE" id="PS50887">
    <property type="entry name" value="GGDEF"/>
    <property type="match status" value="1"/>
</dbReference>
<dbReference type="InterPro" id="IPR043128">
    <property type="entry name" value="Rev_trsase/Diguanyl_cyclase"/>
</dbReference>
<name>A0A222MXZ5_9BACT</name>
<dbReference type="SUPFAM" id="SSF55073">
    <property type="entry name" value="Nucleotide cyclase"/>
    <property type="match status" value="1"/>
</dbReference>
<reference evidence="2 3" key="1">
    <citation type="submission" date="2017-07" db="EMBL/GenBank/DDBJ databases">
        <title>Analysis of two Campylobacter avium genomes and identification of a novel hippuricase gene.</title>
        <authorList>
            <person name="Miller W.G."/>
            <person name="Chapman M.H."/>
            <person name="Yee E."/>
            <person name="Revez J."/>
            <person name="Bono J.L."/>
            <person name="Rossi M."/>
        </authorList>
    </citation>
    <scope>NUCLEOTIDE SEQUENCE [LARGE SCALE GENOMIC DNA]</scope>
    <source>
        <strain evidence="2 3">LMG 24591</strain>
    </source>
</reference>
<dbReference type="AlphaFoldDB" id="A0A222MXZ5"/>
<evidence type="ECO:0000313" key="2">
    <source>
        <dbReference type="EMBL" id="ASQ30446.1"/>
    </source>
</evidence>
<keyword evidence="3" id="KW-1185">Reference proteome</keyword>
<dbReference type="KEGG" id="cavi:CAV_0780"/>
<proteinExistence type="predicted"/>
<evidence type="ECO:0000313" key="3">
    <source>
        <dbReference type="Proteomes" id="UP000201169"/>
    </source>
</evidence>
<protein>
    <recommendedName>
        <fullName evidence="1">GGDEF domain-containing protein</fullName>
    </recommendedName>
</protein>
<gene>
    <name evidence="2" type="ORF">CAV_0780</name>
</gene>
<dbReference type="InterPro" id="IPR000160">
    <property type="entry name" value="GGDEF_dom"/>
</dbReference>
<dbReference type="OrthoDB" id="9779960at2"/>
<sequence length="462" mass="54246">MLKINDIAKETLLLLKERGLKATPENYSEVFEELSLKAGLSTGLKEKIQKYQNLLIPYYQDKLKSRSIRNIEEFISFLISNLNQKNSTKADEFFELLHNIMQNLLASKDKKVKELASFTLANISKTMEIKHIFLLSKKWIEFAQNYNDADLDERLKSFGIRNDEFVSTIKKLLKELEQRSYERFARFIALCLPPSLAKSDKIENFSTKIKEKPYLLSKKDENDEFELELFNIVNTRINVDNIYTQQHLSFFNQNLQSLNKILDDIDLINKSNKDFVKSLKQDDKGNVSISFDELKSKFLDLNDRLLETVSSKVKNMSDEKQREAWTLKSRILRLDELFLKEKINYALCVFSVSNYKYIMQKYGVGNLNEILVRFKKILKDNCKDEDELWILDEKSYLVVLSNTSYEDVISFMQTCSTAIENFKFIYKQDVVKPFTVSFFMDKASFPHINLLDEILKKLREDA</sequence>
<dbReference type="Proteomes" id="UP000201169">
    <property type="component" value="Chromosome"/>
</dbReference>
<dbReference type="Gene3D" id="3.30.70.270">
    <property type="match status" value="1"/>
</dbReference>
<dbReference type="EMBL" id="CP022347">
    <property type="protein sequence ID" value="ASQ30446.1"/>
    <property type="molecule type" value="Genomic_DNA"/>
</dbReference>